<dbReference type="PANTHER" id="PTHR12128">
    <property type="entry name" value="DIHYDRODIPICOLINATE SYNTHASE"/>
    <property type="match status" value="1"/>
</dbReference>
<dbReference type="Pfam" id="PF00701">
    <property type="entry name" value="DHDPS"/>
    <property type="match status" value="1"/>
</dbReference>
<keyword evidence="8 12" id="KW-0457">Lysine biosynthesis</keyword>
<dbReference type="EMBL" id="ABFK02000016">
    <property type="protein sequence ID" value="EDS04409.1"/>
    <property type="molecule type" value="Genomic_DNA"/>
</dbReference>
<comment type="subcellular location">
    <subcellularLocation>
        <location evidence="12">Cytoplasm</location>
    </subcellularLocation>
</comment>
<dbReference type="PROSITE" id="PS00666">
    <property type="entry name" value="DHDPS_2"/>
    <property type="match status" value="1"/>
</dbReference>
<dbReference type="InterPro" id="IPR002220">
    <property type="entry name" value="DapA-like"/>
</dbReference>
<dbReference type="InterPro" id="IPR013785">
    <property type="entry name" value="Aldolase_TIM"/>
</dbReference>
<keyword evidence="17" id="KW-1185">Reference proteome</keyword>
<feature type="binding site" evidence="12 15">
    <location>
        <position position="245"/>
    </location>
    <ligand>
        <name>pyruvate</name>
        <dbReference type="ChEBI" id="CHEBI:15361"/>
    </ligand>
</feature>
<dbReference type="CDD" id="cd00950">
    <property type="entry name" value="DHDPS"/>
    <property type="match status" value="1"/>
</dbReference>
<dbReference type="PANTHER" id="PTHR12128:SF66">
    <property type="entry name" value="4-HYDROXY-2-OXOGLUTARATE ALDOLASE, MITOCHONDRIAL"/>
    <property type="match status" value="1"/>
</dbReference>
<dbReference type="PRINTS" id="PR00146">
    <property type="entry name" value="DHPICSNTHASE"/>
</dbReference>
<dbReference type="GO" id="GO:0005829">
    <property type="term" value="C:cytosol"/>
    <property type="evidence" value="ECO:0007669"/>
    <property type="project" value="TreeGrafter"/>
</dbReference>
<evidence type="ECO:0000256" key="2">
    <source>
        <dbReference type="ARBA" id="ARBA00005120"/>
    </source>
</evidence>
<evidence type="ECO:0000256" key="3">
    <source>
        <dbReference type="ARBA" id="ARBA00007592"/>
    </source>
</evidence>
<gene>
    <name evidence="12 16" type="primary">dapA</name>
    <name evidence="16" type="ORF">ALIPUT_00280</name>
</gene>
<protein>
    <recommendedName>
        <fullName evidence="4 12">4-hydroxy-tetrahydrodipicolinate synthase</fullName>
        <shortName evidence="12">HTPA synthase</shortName>
        <ecNumber evidence="4 12">4.3.3.7</ecNumber>
    </recommendedName>
</protein>
<evidence type="ECO:0000256" key="10">
    <source>
        <dbReference type="ARBA" id="ARBA00023270"/>
    </source>
</evidence>
<dbReference type="eggNOG" id="COG0329">
    <property type="taxonomic scope" value="Bacteria"/>
</dbReference>
<evidence type="ECO:0000256" key="15">
    <source>
        <dbReference type="PIRSR" id="PIRSR001365-2"/>
    </source>
</evidence>
<reference evidence="16" key="2">
    <citation type="submission" date="2013-09" db="EMBL/GenBank/DDBJ databases">
        <title>Draft genome sequence of Alistipes putredinis (DSM 17216).</title>
        <authorList>
            <person name="Sudarsanam P."/>
            <person name="Ley R."/>
            <person name="Guruge J."/>
            <person name="Turnbaugh P.J."/>
            <person name="Mahowald M."/>
            <person name="Liep D."/>
            <person name="Gordon J."/>
        </authorList>
    </citation>
    <scope>NUCLEOTIDE SEQUENCE</scope>
    <source>
        <strain evidence="16">DSM 17216</strain>
    </source>
</reference>
<feature type="site" description="Part of a proton relay during catalysis" evidence="12">
    <location>
        <position position="148"/>
    </location>
</feature>
<organism evidence="16 17">
    <name type="scientific">Alistipes putredinis DSM 17216</name>
    <dbReference type="NCBI Taxonomy" id="445970"/>
    <lineage>
        <taxon>Bacteria</taxon>
        <taxon>Pseudomonadati</taxon>
        <taxon>Bacteroidota</taxon>
        <taxon>Bacteroidia</taxon>
        <taxon>Bacteroidales</taxon>
        <taxon>Rikenellaceae</taxon>
        <taxon>Alistipes</taxon>
    </lineage>
</organism>
<comment type="subunit">
    <text evidence="12">Homotetramer; dimer of dimers.</text>
</comment>
<name>B0MSS7_9BACT</name>
<dbReference type="NCBIfam" id="TIGR00674">
    <property type="entry name" value="dapA"/>
    <property type="match status" value="1"/>
</dbReference>
<feature type="active site" description="Schiff-base intermediate with substrate" evidence="12 14">
    <location>
        <position position="203"/>
    </location>
</feature>
<dbReference type="Proteomes" id="UP000005819">
    <property type="component" value="Unassembled WGS sequence"/>
</dbReference>
<sequence>MQIRRQRPRTAANGFEKQDEASEAFKDIIIKYNIINDMTRHKLSGAGAAIPTPFTPDGRVDYPALARTIDYIIDGGVDFIVALGTTAETPTLYLHERAVVAMFIKNHIAGRVPLVIGVGGNSTSEVLDQLREFDLRGADAILSVTPYYNKPSQEGLYQHFKTVSEHSPLPIILYNVPGRTGVNMTAATTIRIAGDFPNVIGIKEASGKIDQIQEILDWRSRDFLVLSGDDALTLDLMSRGADGVISVAVNAFPRKMMTCIDLAKKGDFEGAHKAYECLEEAVTALFAEGNPTGVKCAMSVLGLIGNTLRLPLVPGTPQLEARFKELIAKYDLN</sequence>
<evidence type="ECO:0000256" key="11">
    <source>
        <dbReference type="ARBA" id="ARBA00047836"/>
    </source>
</evidence>
<evidence type="ECO:0000256" key="7">
    <source>
        <dbReference type="ARBA" id="ARBA00022915"/>
    </source>
</evidence>
<evidence type="ECO:0000256" key="6">
    <source>
        <dbReference type="ARBA" id="ARBA00022605"/>
    </source>
</evidence>
<evidence type="ECO:0000256" key="5">
    <source>
        <dbReference type="ARBA" id="ARBA00022490"/>
    </source>
</evidence>
<keyword evidence="6 12" id="KW-0028">Amino-acid biosynthesis</keyword>
<dbReference type="HAMAP" id="MF_00418">
    <property type="entry name" value="DapA"/>
    <property type="match status" value="1"/>
</dbReference>
<evidence type="ECO:0000256" key="1">
    <source>
        <dbReference type="ARBA" id="ARBA00003294"/>
    </source>
</evidence>
<comment type="function">
    <text evidence="1 12">Catalyzes the condensation of (S)-aspartate-beta-semialdehyde [(S)-ASA] and pyruvate to 4-hydroxy-tetrahydrodipicolinate (HTPA).</text>
</comment>
<dbReference type="GO" id="GO:0009089">
    <property type="term" value="P:lysine biosynthetic process via diaminopimelate"/>
    <property type="evidence" value="ECO:0007669"/>
    <property type="project" value="UniProtKB-UniRule"/>
</dbReference>
<dbReference type="SMART" id="SM01130">
    <property type="entry name" value="DHDPS"/>
    <property type="match status" value="1"/>
</dbReference>
<evidence type="ECO:0000256" key="14">
    <source>
        <dbReference type="PIRSR" id="PIRSR001365-1"/>
    </source>
</evidence>
<keyword evidence="10 12" id="KW-0704">Schiff base</keyword>
<evidence type="ECO:0000256" key="8">
    <source>
        <dbReference type="ARBA" id="ARBA00023154"/>
    </source>
</evidence>
<feature type="binding site" evidence="12 15">
    <location>
        <position position="86"/>
    </location>
    <ligand>
        <name>pyruvate</name>
        <dbReference type="ChEBI" id="CHEBI:15361"/>
    </ligand>
</feature>
<comment type="caution">
    <text evidence="12">Was originally thought to be a dihydrodipicolinate synthase (DHDPS), catalyzing the condensation of (S)-aspartate-beta-semialdehyde [(S)-ASA] and pyruvate to dihydrodipicolinate (DHDP). However, it was shown in E.coli that the product of the enzymatic reaction is not dihydrodipicolinate but in fact (4S)-4-hydroxy-2,3,4,5-tetrahydro-(2S)-dipicolinic acid (HTPA), and that the consecutive dehydration reaction leading to DHDP is not spontaneous but catalyzed by DapB.</text>
</comment>
<dbReference type="Gene3D" id="3.20.20.70">
    <property type="entry name" value="Aldolase class I"/>
    <property type="match status" value="1"/>
</dbReference>
<dbReference type="SUPFAM" id="SSF51569">
    <property type="entry name" value="Aldolase"/>
    <property type="match status" value="1"/>
</dbReference>
<dbReference type="GO" id="GO:0008840">
    <property type="term" value="F:4-hydroxy-tetrahydrodipicolinate synthase activity"/>
    <property type="evidence" value="ECO:0007669"/>
    <property type="project" value="UniProtKB-UniRule"/>
</dbReference>
<keyword evidence="5 12" id="KW-0963">Cytoplasm</keyword>
<evidence type="ECO:0000313" key="16">
    <source>
        <dbReference type="EMBL" id="EDS04409.1"/>
    </source>
</evidence>
<comment type="caution">
    <text evidence="16">The sequence shown here is derived from an EMBL/GenBank/DDBJ whole genome shotgun (WGS) entry which is preliminary data.</text>
</comment>
<dbReference type="HOGENOM" id="CLU_049343_7_0_10"/>
<evidence type="ECO:0000256" key="12">
    <source>
        <dbReference type="HAMAP-Rule" id="MF_00418"/>
    </source>
</evidence>
<keyword evidence="9 12" id="KW-0456">Lyase</keyword>
<dbReference type="InterPro" id="IPR005263">
    <property type="entry name" value="DapA"/>
</dbReference>
<feature type="site" description="Part of a proton relay during catalysis" evidence="12">
    <location>
        <position position="85"/>
    </location>
</feature>
<evidence type="ECO:0000313" key="17">
    <source>
        <dbReference type="Proteomes" id="UP000005819"/>
    </source>
</evidence>
<comment type="catalytic activity">
    <reaction evidence="11 12">
        <text>L-aspartate 4-semialdehyde + pyruvate = (2S,4S)-4-hydroxy-2,3,4,5-tetrahydrodipicolinate + H2O + H(+)</text>
        <dbReference type="Rhea" id="RHEA:34171"/>
        <dbReference type="ChEBI" id="CHEBI:15361"/>
        <dbReference type="ChEBI" id="CHEBI:15377"/>
        <dbReference type="ChEBI" id="CHEBI:15378"/>
        <dbReference type="ChEBI" id="CHEBI:67139"/>
        <dbReference type="ChEBI" id="CHEBI:537519"/>
        <dbReference type="EC" id="4.3.3.7"/>
    </reaction>
</comment>
<evidence type="ECO:0000256" key="13">
    <source>
        <dbReference type="PIRNR" id="PIRNR001365"/>
    </source>
</evidence>
<comment type="pathway">
    <text evidence="2 12">Amino-acid biosynthesis; L-lysine biosynthesis via DAP pathway; (S)-tetrahydrodipicolinate from L-aspartate: step 3/4.</text>
</comment>
<proteinExistence type="inferred from homology"/>
<dbReference type="EC" id="4.3.3.7" evidence="4 12"/>
<dbReference type="InterPro" id="IPR020625">
    <property type="entry name" value="Schiff_base-form_aldolases_AS"/>
</dbReference>
<dbReference type="AlphaFoldDB" id="B0MSS7"/>
<reference evidence="16" key="1">
    <citation type="submission" date="2007-10" db="EMBL/GenBank/DDBJ databases">
        <authorList>
            <person name="Fulton L."/>
            <person name="Clifton S."/>
            <person name="Fulton B."/>
            <person name="Xu J."/>
            <person name="Minx P."/>
            <person name="Pepin K.H."/>
            <person name="Johnson M."/>
            <person name="Thiruvilangam P."/>
            <person name="Bhonagiri V."/>
            <person name="Nash W.E."/>
            <person name="Mardis E.R."/>
            <person name="Wilson R.K."/>
        </authorList>
    </citation>
    <scope>NUCLEOTIDE SEQUENCE [LARGE SCALE GENOMIC DNA]</scope>
    <source>
        <strain evidence="16">DSM 17216</strain>
    </source>
</reference>
<dbReference type="PIRSF" id="PIRSF001365">
    <property type="entry name" value="DHDPS"/>
    <property type="match status" value="1"/>
</dbReference>
<keyword evidence="7 12" id="KW-0220">Diaminopimelate biosynthesis</keyword>
<dbReference type="GO" id="GO:0019877">
    <property type="term" value="P:diaminopimelate biosynthetic process"/>
    <property type="evidence" value="ECO:0007669"/>
    <property type="project" value="UniProtKB-UniRule"/>
</dbReference>
<comment type="similarity">
    <text evidence="3 12 13">Belongs to the DapA family.</text>
</comment>
<feature type="active site" description="Proton donor/acceptor" evidence="12 14">
    <location>
        <position position="174"/>
    </location>
</feature>
<accession>B0MSS7</accession>
<evidence type="ECO:0000256" key="9">
    <source>
        <dbReference type="ARBA" id="ARBA00023239"/>
    </source>
</evidence>
<dbReference type="UniPathway" id="UPA00034">
    <property type="reaction ID" value="UER00017"/>
</dbReference>
<evidence type="ECO:0000256" key="4">
    <source>
        <dbReference type="ARBA" id="ARBA00012086"/>
    </source>
</evidence>